<keyword evidence="4" id="KW-1185">Reference proteome</keyword>
<keyword evidence="2" id="KW-0812">Transmembrane</keyword>
<evidence type="ECO:0000313" key="3">
    <source>
        <dbReference type="EMBL" id="SFF31200.1"/>
    </source>
</evidence>
<keyword evidence="2" id="KW-0472">Membrane</keyword>
<feature type="transmembrane region" description="Helical" evidence="2">
    <location>
        <begin position="53"/>
        <end position="76"/>
    </location>
</feature>
<dbReference type="RefSeq" id="WP_093617319.1">
    <property type="nucleotide sequence ID" value="NZ_BOMT01000001.1"/>
</dbReference>
<organism evidence="3 4">
    <name type="scientific">Actinoplanes philippinensis</name>
    <dbReference type="NCBI Taxonomy" id="35752"/>
    <lineage>
        <taxon>Bacteria</taxon>
        <taxon>Bacillati</taxon>
        <taxon>Actinomycetota</taxon>
        <taxon>Actinomycetes</taxon>
        <taxon>Micromonosporales</taxon>
        <taxon>Micromonosporaceae</taxon>
        <taxon>Actinoplanes</taxon>
    </lineage>
</organism>
<keyword evidence="2" id="KW-1133">Transmembrane helix</keyword>
<dbReference type="Pfam" id="PF19873">
    <property type="entry name" value="DUF6346"/>
    <property type="match status" value="1"/>
</dbReference>
<evidence type="ECO:0000313" key="4">
    <source>
        <dbReference type="Proteomes" id="UP000199645"/>
    </source>
</evidence>
<gene>
    <name evidence="3" type="ORF">SAMN05421541_108374</name>
</gene>
<name>A0A1I2HPH4_9ACTN</name>
<dbReference type="InterPro" id="IPR045927">
    <property type="entry name" value="DUF6346"/>
</dbReference>
<evidence type="ECO:0000256" key="2">
    <source>
        <dbReference type="SAM" id="Phobius"/>
    </source>
</evidence>
<reference evidence="3 4" key="1">
    <citation type="submission" date="2016-10" db="EMBL/GenBank/DDBJ databases">
        <authorList>
            <person name="de Groot N.N."/>
        </authorList>
    </citation>
    <scope>NUCLEOTIDE SEQUENCE [LARGE SCALE GENOMIC DNA]</scope>
    <source>
        <strain evidence="3 4">DSM 43019</strain>
    </source>
</reference>
<dbReference type="EMBL" id="FONV01000008">
    <property type="protein sequence ID" value="SFF31200.1"/>
    <property type="molecule type" value="Genomic_DNA"/>
</dbReference>
<dbReference type="OrthoDB" id="3629791at2"/>
<feature type="region of interest" description="Disordered" evidence="1">
    <location>
        <begin position="19"/>
        <end position="46"/>
    </location>
</feature>
<proteinExistence type="predicted"/>
<evidence type="ECO:0000256" key="1">
    <source>
        <dbReference type="SAM" id="MobiDB-lite"/>
    </source>
</evidence>
<protein>
    <submittedName>
        <fullName evidence="3">Uncharacterized protein</fullName>
    </submittedName>
</protein>
<feature type="transmembrane region" description="Helical" evidence="2">
    <location>
        <begin position="164"/>
        <end position="191"/>
    </location>
</feature>
<sequence length="200" mass="22007">MGSHEDRIARHRAKFEAVEAELAQERAEHEGPVSGDGSAAGDRRRPSRLRDTAFLAGIVVLSLLLVGVSTTLIGMAGRDFRDAQRTGSATVESCDRRGPVTNRGLGYRERCTVTIGWDDGTATRLTDDGTFTSSDIGSPVRVGYLGTHRYTLELAREDTPHRPWFTWIGGLVGLIAVVPGIFSIMLLHAYVRSVFRIRRR</sequence>
<dbReference type="STRING" id="35752.SAMN05421541_108374"/>
<accession>A0A1I2HPH4</accession>
<dbReference type="AlphaFoldDB" id="A0A1I2HPH4"/>
<dbReference type="Proteomes" id="UP000199645">
    <property type="component" value="Unassembled WGS sequence"/>
</dbReference>